<feature type="domain" description="NERD" evidence="1">
    <location>
        <begin position="15"/>
        <end position="115"/>
    </location>
</feature>
<dbReference type="RefSeq" id="WP_371754174.1">
    <property type="nucleotide sequence ID" value="NZ_JAYJLD010000013.1"/>
</dbReference>
<accession>A0ABU5ZHR5</accession>
<name>A0ABU5ZHR5_9BACL</name>
<gene>
    <name evidence="2" type="ORF">VF724_10290</name>
</gene>
<evidence type="ECO:0000313" key="3">
    <source>
        <dbReference type="Proteomes" id="UP001310386"/>
    </source>
</evidence>
<evidence type="ECO:0000313" key="2">
    <source>
        <dbReference type="EMBL" id="MEB3102053.1"/>
    </source>
</evidence>
<dbReference type="Proteomes" id="UP001310386">
    <property type="component" value="Unassembled WGS sequence"/>
</dbReference>
<dbReference type="InterPro" id="IPR011528">
    <property type="entry name" value="NERD"/>
</dbReference>
<dbReference type="SUPFAM" id="SSF52540">
    <property type="entry name" value="P-loop containing nucleoside triphosphate hydrolases"/>
    <property type="match status" value="1"/>
</dbReference>
<protein>
    <submittedName>
        <fullName evidence="2">NERD domain-containing protein</fullName>
    </submittedName>
</protein>
<dbReference type="InterPro" id="IPR027417">
    <property type="entry name" value="P-loop_NTPase"/>
</dbReference>
<dbReference type="Gene3D" id="3.40.50.300">
    <property type="entry name" value="P-loop containing nucleotide triphosphate hydrolases"/>
    <property type="match status" value="1"/>
</dbReference>
<dbReference type="Pfam" id="PF08378">
    <property type="entry name" value="NERD"/>
    <property type="match status" value="1"/>
</dbReference>
<sequence length="402" mass="47186">MARMIPDLPPDAIENDGERVFYSAVQESLSEEFTVFYSYKFYRQENEDHEIREADFIIVHPSLGFTVVEVKQGDIAYINGQWNEFKNGGYQPLHKDPVQQARTAMYEILQSYTKRSGGRRFPLRVRFALCFPECSQISGFLPSMLKEGSVWTARDLDRLEDKLWELFDMRDRQEEKEAVNDLISKVLAPSFKLFSSLEDKIQSFRKQAQIILTEEQERILYETEEDRRKIFFGAAGTGKTYIAMEKARRSAEQGKRVFLTCFNKNLVRLFDEYVKNPLVTGKNYHDYLYELLKEKGYEWVEPSDGEASRQFFDVELPATGFDYFDQASQEEKFDVIIIDEGQNFKEDWFLCLENMLKDNGELYIFADPNQNLFGSSVDALKKYDMSKQRLTYNLRNSEKINE</sequence>
<evidence type="ECO:0000259" key="1">
    <source>
        <dbReference type="Pfam" id="PF08378"/>
    </source>
</evidence>
<organism evidence="2 3">
    <name type="scientific">Ferviditalea candida</name>
    <dbReference type="NCBI Taxonomy" id="3108399"/>
    <lineage>
        <taxon>Bacteria</taxon>
        <taxon>Bacillati</taxon>
        <taxon>Bacillota</taxon>
        <taxon>Bacilli</taxon>
        <taxon>Bacillales</taxon>
        <taxon>Paenibacillaceae</taxon>
        <taxon>Ferviditalea</taxon>
    </lineage>
</organism>
<proteinExistence type="predicted"/>
<dbReference type="EMBL" id="JAYJLD010000013">
    <property type="protein sequence ID" value="MEB3102053.1"/>
    <property type="molecule type" value="Genomic_DNA"/>
</dbReference>
<keyword evidence="3" id="KW-1185">Reference proteome</keyword>
<reference evidence="2" key="1">
    <citation type="submission" date="2023-12" db="EMBL/GenBank/DDBJ databases">
        <title>Fervidustalea candida gen. nov., sp. nov., a novel member of the family Paenibacillaceae isolated from a geothermal area.</title>
        <authorList>
            <person name="Li W.-J."/>
            <person name="Jiao J.-Y."/>
            <person name="Chen Y."/>
        </authorList>
    </citation>
    <scope>NUCLEOTIDE SEQUENCE</scope>
    <source>
        <strain evidence="2">SYSU GA230002</strain>
    </source>
</reference>
<comment type="caution">
    <text evidence="2">The sequence shown here is derived from an EMBL/GenBank/DDBJ whole genome shotgun (WGS) entry which is preliminary data.</text>
</comment>
<dbReference type="Pfam" id="PF13245">
    <property type="entry name" value="AAA_19"/>
    <property type="match status" value="1"/>
</dbReference>